<dbReference type="InterPro" id="IPR032675">
    <property type="entry name" value="LRR_dom_sf"/>
</dbReference>
<protein>
    <submittedName>
        <fullName evidence="3">Uncharacterized protein</fullName>
    </submittedName>
</protein>
<dbReference type="InterPro" id="IPR001611">
    <property type="entry name" value="Leu-rich_rpt"/>
</dbReference>
<organism evidence="3 4">
    <name type="scientific">Pleodorina starrii</name>
    <dbReference type="NCBI Taxonomy" id="330485"/>
    <lineage>
        <taxon>Eukaryota</taxon>
        <taxon>Viridiplantae</taxon>
        <taxon>Chlorophyta</taxon>
        <taxon>core chlorophytes</taxon>
        <taxon>Chlorophyceae</taxon>
        <taxon>CS clade</taxon>
        <taxon>Chlamydomonadales</taxon>
        <taxon>Volvocaceae</taxon>
        <taxon>Pleodorina</taxon>
    </lineage>
</organism>
<evidence type="ECO:0000256" key="2">
    <source>
        <dbReference type="ARBA" id="ARBA00022737"/>
    </source>
</evidence>
<dbReference type="InterPro" id="IPR052201">
    <property type="entry name" value="LRR-containing_regulator"/>
</dbReference>
<evidence type="ECO:0000256" key="1">
    <source>
        <dbReference type="ARBA" id="ARBA00004430"/>
    </source>
</evidence>
<dbReference type="AlphaFoldDB" id="A0A9W6BH49"/>
<sequence length="377" mass="40728">MGDLRELYLQKCSDFACEPIAPILEALNAGRPLGVIALDGKSKALFNDRVKPMQVFALCESLYEYGALSVLRLSYNFLNDMAAQAISRLIQVNAGLRMLDLTGNEVTGQGAAALAGVLARPTAGLQALVLRNNPLKDAGVLEIAEMLRNNTSLTMLDLGDTHCGIQGLIGLATALTDGNSTLKILDLEDPVVQGPQDSTFQHLTRMLAVNSSLTELSLAKHRMTDPQLDMLVTYGFARSKAPWTSLSLRGNHLSPFAGPTLERLLSFCPRLQRLNLSSNALGNDGAVSLSRCLAYCAELRELDVRSNAIGDVGLMALAGVLQLVHTLEVFMLWGNNFGPGTCRALADALQHPSLRRLRTDVRPYTVDGEVMLALQDV</sequence>
<reference evidence="3 4" key="1">
    <citation type="journal article" date="2023" name="Commun. Biol.">
        <title>Reorganization of the ancestral sex-determining regions during the evolution of trioecy in Pleodorina starrii.</title>
        <authorList>
            <person name="Takahashi K."/>
            <person name="Suzuki S."/>
            <person name="Kawai-Toyooka H."/>
            <person name="Yamamoto K."/>
            <person name="Hamaji T."/>
            <person name="Ootsuki R."/>
            <person name="Yamaguchi H."/>
            <person name="Kawachi M."/>
            <person name="Higashiyama T."/>
            <person name="Nozaki H."/>
        </authorList>
    </citation>
    <scope>NUCLEOTIDE SEQUENCE [LARGE SCALE GENOMIC DNA]</scope>
    <source>
        <strain evidence="3 4">NIES-4479</strain>
    </source>
</reference>
<evidence type="ECO:0000313" key="4">
    <source>
        <dbReference type="Proteomes" id="UP001165080"/>
    </source>
</evidence>
<gene>
    <name evidence="3" type="primary">PLEST003914</name>
    <name evidence="3" type="ORF">PLESTB_000579100</name>
</gene>
<dbReference type="Pfam" id="PF13516">
    <property type="entry name" value="LRR_6"/>
    <property type="match status" value="3"/>
</dbReference>
<comment type="caution">
    <text evidence="3">The sequence shown here is derived from an EMBL/GenBank/DDBJ whole genome shotgun (WGS) entry which is preliminary data.</text>
</comment>
<dbReference type="SMART" id="SM00368">
    <property type="entry name" value="LRR_RI"/>
    <property type="match status" value="7"/>
</dbReference>
<dbReference type="PANTHER" id="PTHR24111">
    <property type="entry name" value="LEUCINE-RICH REPEAT-CONTAINING PROTEIN 34"/>
    <property type="match status" value="1"/>
</dbReference>
<dbReference type="GO" id="GO:0005930">
    <property type="term" value="C:axoneme"/>
    <property type="evidence" value="ECO:0007669"/>
    <property type="project" value="UniProtKB-SubCell"/>
</dbReference>
<proteinExistence type="predicted"/>
<dbReference type="PANTHER" id="PTHR24111:SF0">
    <property type="entry name" value="LEUCINE-RICH REPEAT-CONTAINING PROTEIN"/>
    <property type="match status" value="1"/>
</dbReference>
<evidence type="ECO:0000313" key="3">
    <source>
        <dbReference type="EMBL" id="GLC52067.1"/>
    </source>
</evidence>
<dbReference type="Proteomes" id="UP001165080">
    <property type="component" value="Unassembled WGS sequence"/>
</dbReference>
<dbReference type="SUPFAM" id="SSF52047">
    <property type="entry name" value="RNI-like"/>
    <property type="match status" value="1"/>
</dbReference>
<dbReference type="Gene3D" id="3.80.10.10">
    <property type="entry name" value="Ribonuclease Inhibitor"/>
    <property type="match status" value="2"/>
</dbReference>
<keyword evidence="4" id="KW-1185">Reference proteome</keyword>
<dbReference type="EMBL" id="BRXU01000005">
    <property type="protein sequence ID" value="GLC52067.1"/>
    <property type="molecule type" value="Genomic_DNA"/>
</dbReference>
<comment type="subcellular location">
    <subcellularLocation>
        <location evidence="1">Cytoplasm</location>
        <location evidence="1">Cytoskeleton</location>
        <location evidence="1">Cilium axoneme</location>
    </subcellularLocation>
</comment>
<accession>A0A9W6BH49</accession>
<keyword evidence="2" id="KW-0677">Repeat</keyword>
<name>A0A9W6BH49_9CHLO</name>